<dbReference type="SMART" id="SM00652">
    <property type="entry name" value="eIF1a"/>
    <property type="match status" value="1"/>
</dbReference>
<dbReference type="GO" id="GO:0003723">
    <property type="term" value="F:RNA binding"/>
    <property type="evidence" value="ECO:0007669"/>
    <property type="project" value="UniProtKB-KW"/>
</dbReference>
<dbReference type="PANTHER" id="PTHR21641">
    <property type="entry name" value="TRANSLATION INITIATION FACTOR-RELATED"/>
    <property type="match status" value="1"/>
</dbReference>
<dbReference type="PANTHER" id="PTHR21641:SF0">
    <property type="entry name" value="RNA-BINDING PROTEIN EIF1AD-RELATED"/>
    <property type="match status" value="1"/>
</dbReference>
<organism evidence="10">
    <name type="scientific">Onchocerca ochengi</name>
    <name type="common">Filarial nematode worm</name>
    <dbReference type="NCBI Taxonomy" id="42157"/>
    <lineage>
        <taxon>Eukaryota</taxon>
        <taxon>Metazoa</taxon>
        <taxon>Ecdysozoa</taxon>
        <taxon>Nematoda</taxon>
        <taxon>Chromadorea</taxon>
        <taxon>Rhabditida</taxon>
        <taxon>Spirurina</taxon>
        <taxon>Spiruromorpha</taxon>
        <taxon>Filarioidea</taxon>
        <taxon>Onchocercidae</taxon>
        <taxon>Onchocerca</taxon>
    </lineage>
</organism>
<evidence type="ECO:0000313" key="10">
    <source>
        <dbReference type="WBParaSite" id="nOo.2.0.1.t04304-RA"/>
    </source>
</evidence>
<feature type="transmembrane region" description="Helical" evidence="6">
    <location>
        <begin position="36"/>
        <end position="57"/>
    </location>
</feature>
<dbReference type="Pfam" id="PF01176">
    <property type="entry name" value="eIF-1a"/>
    <property type="match status" value="1"/>
</dbReference>
<feature type="compositionally biased region" description="Acidic residues" evidence="5">
    <location>
        <begin position="243"/>
        <end position="260"/>
    </location>
</feature>
<sequence length="281" mass="31972">MNGVKREKREEEIRIIIICGYADTVVISEISLAYQLFMLSLCLTIILAVTVLSCSSYRNCTPSTSIQTLFLSSTVPVMSLTTKKRFVMKQAESELFVPKENEIIARVLRSPGRNLHEVDDEKGEKYLVSMPRKFRETIYIKRGSFVFVIPIEEGVKVKAEITQILDNENVLYLREQKIWPKRFEVYAESITREAKRGIVAGGAKRHDVIDEDMLPSSDTNDDDECEEDSEKKNGDHSTGDFSDLTESEELGDDETEDSDGDGSNSDDFAFKIYNPNRLKRL</sequence>
<keyword evidence="3" id="KW-0694">RNA-binding</keyword>
<evidence type="ECO:0000259" key="7">
    <source>
        <dbReference type="Pfam" id="PF01176"/>
    </source>
</evidence>
<keyword evidence="6" id="KW-1133">Transmembrane helix</keyword>
<comment type="similarity">
    <text evidence="1">Belongs to the EIF1AD family.</text>
</comment>
<evidence type="ECO:0000256" key="4">
    <source>
        <dbReference type="ARBA" id="ARBA00031998"/>
    </source>
</evidence>
<dbReference type="InterPro" id="IPR012340">
    <property type="entry name" value="NA-bd_OB-fold"/>
</dbReference>
<accession>A0A182E8E9</accession>
<protein>
    <recommendedName>
        <fullName evidence="2">Probable RNA-binding protein EIF1AD</fullName>
    </recommendedName>
    <alternativeName>
        <fullName evidence="4">Eukaryotic translation initiation factor 1A domain-containing protein</fullName>
    </alternativeName>
</protein>
<dbReference type="SUPFAM" id="SSF50249">
    <property type="entry name" value="Nucleic acid-binding proteins"/>
    <property type="match status" value="1"/>
</dbReference>
<feature type="region of interest" description="Disordered" evidence="5">
    <location>
        <begin position="207"/>
        <end position="281"/>
    </location>
</feature>
<dbReference type="OrthoDB" id="1738325at2759"/>
<keyword evidence="9" id="KW-1185">Reference proteome</keyword>
<evidence type="ECO:0000313" key="9">
    <source>
        <dbReference type="Proteomes" id="UP000271087"/>
    </source>
</evidence>
<evidence type="ECO:0000256" key="3">
    <source>
        <dbReference type="ARBA" id="ARBA00022884"/>
    </source>
</evidence>
<evidence type="ECO:0000313" key="8">
    <source>
        <dbReference type="EMBL" id="VDK72504.1"/>
    </source>
</evidence>
<dbReference type="WBParaSite" id="nOo.2.0.1.t04304-RA">
    <property type="protein sequence ID" value="nOo.2.0.1.t04304-RA"/>
    <property type="gene ID" value="nOo.2.0.1.g04304"/>
</dbReference>
<dbReference type="STRING" id="42157.A0A182E8E9"/>
<dbReference type="InterPro" id="IPR001253">
    <property type="entry name" value="TIF_eIF-1A"/>
</dbReference>
<keyword evidence="6" id="KW-0472">Membrane</keyword>
<proteinExistence type="inferred from homology"/>
<name>A0A182E8E9_ONCOC</name>
<evidence type="ECO:0000256" key="1">
    <source>
        <dbReference type="ARBA" id="ARBA00007340"/>
    </source>
</evidence>
<dbReference type="EMBL" id="UYRW01000950">
    <property type="protein sequence ID" value="VDK72504.1"/>
    <property type="molecule type" value="Genomic_DNA"/>
</dbReference>
<dbReference type="InterPro" id="IPR006196">
    <property type="entry name" value="RNA-binding_domain_S1_IF1"/>
</dbReference>
<dbReference type="InterPro" id="IPR039294">
    <property type="entry name" value="EIF1AD"/>
</dbReference>
<feature type="compositionally biased region" description="Acidic residues" evidence="5">
    <location>
        <begin position="209"/>
        <end position="228"/>
    </location>
</feature>
<dbReference type="GO" id="GO:0005634">
    <property type="term" value="C:nucleus"/>
    <property type="evidence" value="ECO:0007669"/>
    <property type="project" value="TreeGrafter"/>
</dbReference>
<dbReference type="Proteomes" id="UP000271087">
    <property type="component" value="Unassembled WGS sequence"/>
</dbReference>
<feature type="compositionally biased region" description="Basic and acidic residues" evidence="5">
    <location>
        <begin position="229"/>
        <end position="238"/>
    </location>
</feature>
<evidence type="ECO:0000256" key="5">
    <source>
        <dbReference type="SAM" id="MobiDB-lite"/>
    </source>
</evidence>
<feature type="domain" description="S1-like" evidence="7">
    <location>
        <begin position="101"/>
        <end position="163"/>
    </location>
</feature>
<reference evidence="8 9" key="2">
    <citation type="submission" date="2018-08" db="EMBL/GenBank/DDBJ databases">
        <authorList>
            <person name="Laetsch R D."/>
            <person name="Stevens L."/>
            <person name="Kumar S."/>
            <person name="Blaxter L. M."/>
        </authorList>
    </citation>
    <scope>NUCLEOTIDE SEQUENCE [LARGE SCALE GENOMIC DNA]</scope>
</reference>
<dbReference type="Gene3D" id="2.40.50.140">
    <property type="entry name" value="Nucleic acid-binding proteins"/>
    <property type="match status" value="1"/>
</dbReference>
<dbReference type="GO" id="GO:0003743">
    <property type="term" value="F:translation initiation factor activity"/>
    <property type="evidence" value="ECO:0007669"/>
    <property type="project" value="InterPro"/>
</dbReference>
<dbReference type="AlphaFoldDB" id="A0A182E8E9"/>
<evidence type="ECO:0000256" key="2">
    <source>
        <dbReference type="ARBA" id="ARBA00020989"/>
    </source>
</evidence>
<evidence type="ECO:0000256" key="6">
    <source>
        <dbReference type="SAM" id="Phobius"/>
    </source>
</evidence>
<reference evidence="10" key="1">
    <citation type="submission" date="2016-06" db="UniProtKB">
        <authorList>
            <consortium name="WormBaseParasite"/>
        </authorList>
    </citation>
    <scope>IDENTIFICATION</scope>
</reference>
<gene>
    <name evidence="8" type="ORF">NOO_LOCUS4304</name>
</gene>
<keyword evidence="6" id="KW-0812">Transmembrane</keyword>